<name>A0A967K963_9PROT</name>
<feature type="transmembrane region" description="Helical" evidence="4">
    <location>
        <begin position="130"/>
        <end position="151"/>
    </location>
</feature>
<gene>
    <name evidence="6" type="ORF">HBA54_19780</name>
</gene>
<dbReference type="GO" id="GO:0005886">
    <property type="term" value="C:plasma membrane"/>
    <property type="evidence" value="ECO:0007669"/>
    <property type="project" value="TreeGrafter"/>
</dbReference>
<feature type="transmembrane region" description="Helical" evidence="4">
    <location>
        <begin position="42"/>
        <end position="60"/>
    </location>
</feature>
<keyword evidence="2 4" id="KW-1133">Transmembrane helix</keyword>
<organism evidence="6 7">
    <name type="scientific">Pelagibius litoralis</name>
    <dbReference type="NCBI Taxonomy" id="374515"/>
    <lineage>
        <taxon>Bacteria</taxon>
        <taxon>Pseudomonadati</taxon>
        <taxon>Pseudomonadota</taxon>
        <taxon>Alphaproteobacteria</taxon>
        <taxon>Rhodospirillales</taxon>
        <taxon>Rhodovibrionaceae</taxon>
        <taxon>Pelagibius</taxon>
    </lineage>
</organism>
<comment type="caution">
    <text evidence="6">The sequence shown here is derived from an EMBL/GenBank/DDBJ whole genome shotgun (WGS) entry which is preliminary data.</text>
</comment>
<keyword evidence="7" id="KW-1185">Reference proteome</keyword>
<keyword evidence="3 4" id="KW-0472">Membrane</keyword>
<dbReference type="EMBL" id="JAAQPH010000016">
    <property type="protein sequence ID" value="NIA70843.1"/>
    <property type="molecule type" value="Genomic_DNA"/>
</dbReference>
<dbReference type="Gene3D" id="1.20.1250.20">
    <property type="entry name" value="MFS general substrate transporter like domains"/>
    <property type="match status" value="2"/>
</dbReference>
<dbReference type="CDD" id="cd17477">
    <property type="entry name" value="MFS_YcaD_like"/>
    <property type="match status" value="1"/>
</dbReference>
<dbReference type="InterPro" id="IPR020846">
    <property type="entry name" value="MFS_dom"/>
</dbReference>
<evidence type="ECO:0000313" key="6">
    <source>
        <dbReference type="EMBL" id="NIA70843.1"/>
    </source>
</evidence>
<feature type="transmembrane region" description="Helical" evidence="4">
    <location>
        <begin position="325"/>
        <end position="349"/>
    </location>
</feature>
<dbReference type="InterPro" id="IPR036259">
    <property type="entry name" value="MFS_trans_sf"/>
</dbReference>
<feature type="transmembrane region" description="Helical" evidence="4">
    <location>
        <begin position="290"/>
        <end position="313"/>
    </location>
</feature>
<evidence type="ECO:0000256" key="1">
    <source>
        <dbReference type="ARBA" id="ARBA00022692"/>
    </source>
</evidence>
<dbReference type="PANTHER" id="PTHR23521">
    <property type="entry name" value="TRANSPORTER MFS SUPERFAMILY"/>
    <property type="match status" value="1"/>
</dbReference>
<dbReference type="GO" id="GO:0022857">
    <property type="term" value="F:transmembrane transporter activity"/>
    <property type="evidence" value="ECO:0007669"/>
    <property type="project" value="InterPro"/>
</dbReference>
<reference evidence="6" key="1">
    <citation type="submission" date="2020-03" db="EMBL/GenBank/DDBJ databases">
        <title>Genome of Pelagibius litoralis DSM 21314T.</title>
        <authorList>
            <person name="Wang G."/>
        </authorList>
    </citation>
    <scope>NUCLEOTIDE SEQUENCE</scope>
    <source>
        <strain evidence="6">DSM 21314</strain>
    </source>
</reference>
<feature type="transmembrane region" description="Helical" evidence="4">
    <location>
        <begin position="72"/>
        <end position="90"/>
    </location>
</feature>
<keyword evidence="1 4" id="KW-0812">Transmembrane</keyword>
<dbReference type="Pfam" id="PF07690">
    <property type="entry name" value="MFS_1"/>
    <property type="match status" value="1"/>
</dbReference>
<feature type="transmembrane region" description="Helical" evidence="4">
    <location>
        <begin position="263"/>
        <end position="284"/>
    </location>
</feature>
<sequence>MTTLLSFAALFASIFLVQMGSGSLGPLDALSGSVLGFSTEEIGLLGSAHFLGFFLGCYVAPRLIGDIGHSRTFAAAAAIGAIGALLHPVLEGPLYWALLRVLTGLAIAAAYTVVESWLHAKTDNQNRGRVYGMFRVVDLVGGIGAQGFIAILEPASYVAYNIVAMFCCICLLPLALTQRAAPKTPTAPRLQPIRALLLSPSAIAGIVVAGVTSAGFRMVGPIYGVENALTQGQIAIFLASGMLGGVAAQYPVGWIADKTDRRLVLLGLSGFAAASCLGIAYLVTPGDATAIFLAAFLFGTTAFPIYSVSAAYANDFAEPDFVVELNAALIFFFSLGAIVSPAISAWLIALAGANALFLFMAVTHLLLVAFTLYRMTRRRGAEPREPYRYLPRTSMILGRMFKAGNGGNANRED</sequence>
<feature type="transmembrane region" description="Helical" evidence="4">
    <location>
        <begin position="196"/>
        <end position="214"/>
    </location>
</feature>
<evidence type="ECO:0000313" key="7">
    <source>
        <dbReference type="Proteomes" id="UP000761264"/>
    </source>
</evidence>
<dbReference type="PROSITE" id="PS50850">
    <property type="entry name" value="MFS"/>
    <property type="match status" value="1"/>
</dbReference>
<feature type="transmembrane region" description="Helical" evidence="4">
    <location>
        <begin position="96"/>
        <end position="118"/>
    </location>
</feature>
<dbReference type="AlphaFoldDB" id="A0A967K963"/>
<dbReference type="SUPFAM" id="SSF103473">
    <property type="entry name" value="MFS general substrate transporter"/>
    <property type="match status" value="1"/>
</dbReference>
<proteinExistence type="predicted"/>
<dbReference type="InterPro" id="IPR011701">
    <property type="entry name" value="MFS"/>
</dbReference>
<feature type="transmembrane region" description="Helical" evidence="4">
    <location>
        <begin position="234"/>
        <end position="256"/>
    </location>
</feature>
<feature type="transmembrane region" description="Helical" evidence="4">
    <location>
        <begin position="355"/>
        <end position="373"/>
    </location>
</feature>
<dbReference type="RefSeq" id="WP_167227865.1">
    <property type="nucleotide sequence ID" value="NZ_JAAQPH010000016.1"/>
</dbReference>
<accession>A0A967K963</accession>
<protein>
    <submittedName>
        <fullName evidence="6">MFS transporter</fullName>
    </submittedName>
</protein>
<feature type="transmembrane region" description="Helical" evidence="4">
    <location>
        <begin position="157"/>
        <end position="176"/>
    </location>
</feature>
<evidence type="ECO:0000259" key="5">
    <source>
        <dbReference type="PROSITE" id="PS50850"/>
    </source>
</evidence>
<dbReference type="InterPro" id="IPR047200">
    <property type="entry name" value="MFS_YcaD-like"/>
</dbReference>
<dbReference type="Proteomes" id="UP000761264">
    <property type="component" value="Unassembled WGS sequence"/>
</dbReference>
<feature type="domain" description="Major facilitator superfamily (MFS) profile" evidence="5">
    <location>
        <begin position="6"/>
        <end position="379"/>
    </location>
</feature>
<evidence type="ECO:0000256" key="2">
    <source>
        <dbReference type="ARBA" id="ARBA00022989"/>
    </source>
</evidence>
<evidence type="ECO:0000256" key="3">
    <source>
        <dbReference type="ARBA" id="ARBA00023136"/>
    </source>
</evidence>
<evidence type="ECO:0000256" key="4">
    <source>
        <dbReference type="SAM" id="Phobius"/>
    </source>
</evidence>
<dbReference type="PANTHER" id="PTHR23521:SF3">
    <property type="entry name" value="MFS TRANSPORTER"/>
    <property type="match status" value="1"/>
</dbReference>